<reference evidence="2 3" key="1">
    <citation type="submission" date="2024-09" db="EMBL/GenBank/DDBJ databases">
        <title>Chromosome-scale assembly of Riccia sorocarpa.</title>
        <authorList>
            <person name="Paukszto L."/>
        </authorList>
    </citation>
    <scope>NUCLEOTIDE SEQUENCE [LARGE SCALE GENOMIC DNA]</scope>
    <source>
        <strain evidence="2">LP-2024</strain>
        <tissue evidence="2">Aerial parts of the thallus</tissue>
    </source>
</reference>
<dbReference type="AlphaFoldDB" id="A0ABD3H700"/>
<name>A0ABD3H700_9MARC</name>
<evidence type="ECO:0000313" key="3">
    <source>
        <dbReference type="Proteomes" id="UP001633002"/>
    </source>
</evidence>
<gene>
    <name evidence="2" type="ORF">R1sor_009205</name>
</gene>
<sequence>MKGVLCRETKRGRVLDRYTVDRTGGRQSSEGSSRVPPGHLDSGLPSRSLPVSSSIGQTPCSNEVLRVQIPAYGAFQKGGCSYQEAADMQQTPECVGGTADSAITSLMSNPSKKPEADLNLRSEPVPELHVAGHKLPAASLKHTLSWSNNSEMQFNIQQEMHIMRQTILNQEALFREQVRELHRVHKVQMLLMEEMRKKGADSLSSSRPVRGGSSEFPADFTSISPGIKRNVRGFLFGQFLEHPHFNLQASIALEGSLKGGLEFTQSESDVVTLRPEIKLFCDSRLTERVLPARRRFDLERSPEDDDDEQEKEQEERVRPMQEIKFTGLPTTCIEPQSDVTLNVGTIGDRREVGTVGRDFLSSPVFHKQVQENGTLLQSGRQADEMLLLPLFGAKSKSQSPLSPTPKMANQGFVGLSHLRLGRKEETSLAVDIDAARKEVNSLTKPKKVSLNLEVGEKVMPLTSQAHPGWLFQDKLVNKAPSTAEAPVLNTNSQESFPLPGNCGQEMLKFKTSFCTDARGNMVCNESSISGGEMQEQADEGVQPLIGVYTTPFLGVGGINPASPGFTLYDMRESVGISSREVLTLQSSWRDGGEPKDDCSHSVFASRQTGGFPALGMQLRTFEEHAGFSSHSVVVGSAVNKGSGAGAFFANSGSGVWYGQRTAYSQFQQFQQQPASMHARGALDITEQKPVHVTQGGRSPQRAVYSIAAADCSSTGLPFDELMKIREGLPGLHRPVGTRGEAFTGQSVDIPPTRSFKKPPKLVLPANITTLELKLVSPGKGLRNLQDVCMSGSSEDELRYSGRMIERKDIDAGLVNLKDPDDDNAGFPSRVALGYHTDGKSEEDEQPPSPSLNMKSASFEGGSWIEKAAQDRVLTRRHSSWSEADNSNLNEEPGKAANDGDDGDVRNPGNWASPLLVTTHAAGNPPRSEEQERLRKGEIGTDVESRLLERGRLKNGKGQIMDRISFDEKILKHQELPHGQLTMSLVESNSSAGRCSDVTVKRMKLSHSSSEEVGYISEHRWRCFNNLPENGSCRNPLSPEFEGVGEFTTVQQEPQPSGASGPELKTNSSKLQEVDNHAVERTKSKDGSDCRTADRDFKFTVDASKHFTEHSIKSALNSVQERNSDHSKQLSGASTASPAGREEGGEHQNNQSPGLHQISSLPVEEAEGHAEGSSTVVSQALETVQLNDTGHLRTGSGRQRVEEQAPLGQSGVVHIDVKKGTQSSTLYEAA</sequence>
<evidence type="ECO:0000313" key="2">
    <source>
        <dbReference type="EMBL" id="KAL3686631.1"/>
    </source>
</evidence>
<evidence type="ECO:0000256" key="1">
    <source>
        <dbReference type="SAM" id="MobiDB-lite"/>
    </source>
</evidence>
<feature type="region of interest" description="Disordered" evidence="1">
    <location>
        <begin position="874"/>
        <end position="937"/>
    </location>
</feature>
<feature type="region of interest" description="Disordered" evidence="1">
    <location>
        <begin position="296"/>
        <end position="317"/>
    </location>
</feature>
<dbReference type="Proteomes" id="UP001633002">
    <property type="component" value="Unassembled WGS sequence"/>
</dbReference>
<feature type="compositionally biased region" description="Acidic residues" evidence="1">
    <location>
        <begin position="302"/>
        <end position="312"/>
    </location>
</feature>
<accession>A0ABD3H700</accession>
<feature type="region of interest" description="Disordered" evidence="1">
    <location>
        <begin position="19"/>
        <end position="56"/>
    </location>
</feature>
<feature type="compositionally biased region" description="Polar residues" evidence="1">
    <location>
        <begin position="1219"/>
        <end position="1229"/>
    </location>
</feature>
<dbReference type="PANTHER" id="PTHR33167:SF4">
    <property type="entry name" value="TRANSCRIPTION FACTOR, PUTATIVE (DUF863)-RELATED"/>
    <property type="match status" value="1"/>
</dbReference>
<comment type="caution">
    <text evidence="2">The sequence shown here is derived from an EMBL/GenBank/DDBJ whole genome shotgun (WGS) entry which is preliminary data.</text>
</comment>
<feature type="compositionally biased region" description="Polar residues" evidence="1">
    <location>
        <begin position="1146"/>
        <end position="1159"/>
    </location>
</feature>
<dbReference type="PANTHER" id="PTHR33167">
    <property type="entry name" value="TRANSCRIPTION FACTOR, PUTATIVE (DUF863)-RELATED"/>
    <property type="match status" value="1"/>
</dbReference>
<feature type="compositionally biased region" description="Polar residues" evidence="1">
    <location>
        <begin position="1171"/>
        <end position="1187"/>
    </location>
</feature>
<organism evidence="2 3">
    <name type="scientific">Riccia sorocarpa</name>
    <dbReference type="NCBI Taxonomy" id="122646"/>
    <lineage>
        <taxon>Eukaryota</taxon>
        <taxon>Viridiplantae</taxon>
        <taxon>Streptophyta</taxon>
        <taxon>Embryophyta</taxon>
        <taxon>Marchantiophyta</taxon>
        <taxon>Marchantiopsida</taxon>
        <taxon>Marchantiidae</taxon>
        <taxon>Marchantiales</taxon>
        <taxon>Ricciaceae</taxon>
        <taxon>Riccia</taxon>
    </lineage>
</organism>
<feature type="region of interest" description="Disordered" evidence="1">
    <location>
        <begin position="1050"/>
        <end position="1091"/>
    </location>
</feature>
<feature type="compositionally biased region" description="Basic and acidic residues" evidence="1">
    <location>
        <begin position="926"/>
        <end position="937"/>
    </location>
</feature>
<feature type="region of interest" description="Disordered" evidence="1">
    <location>
        <begin position="1116"/>
        <end position="1229"/>
    </location>
</feature>
<proteinExistence type="predicted"/>
<keyword evidence="3" id="KW-1185">Reference proteome</keyword>
<feature type="region of interest" description="Disordered" evidence="1">
    <location>
        <begin position="815"/>
        <end position="856"/>
    </location>
</feature>
<protein>
    <submittedName>
        <fullName evidence="2">Uncharacterized protein</fullName>
    </submittedName>
</protein>
<feature type="compositionally biased region" description="Polar residues" evidence="1">
    <location>
        <begin position="880"/>
        <end position="889"/>
    </location>
</feature>
<dbReference type="EMBL" id="JBJQOH010000005">
    <property type="protein sequence ID" value="KAL3686631.1"/>
    <property type="molecule type" value="Genomic_DNA"/>
</dbReference>
<feature type="compositionally biased region" description="Basic and acidic residues" evidence="1">
    <location>
        <begin position="1071"/>
        <end position="1091"/>
    </location>
</feature>